<dbReference type="PANTHER" id="PTHR10414">
    <property type="entry name" value="ETHANOLAMINEPHOSPHOTRANSFERASE"/>
    <property type="match status" value="1"/>
</dbReference>
<comment type="similarity">
    <text evidence="2 5">Belongs to the CDP-alcohol phosphatidyltransferase class-I family.</text>
</comment>
<dbReference type="FunCoup" id="F1A0H1">
    <property type="interactions" value="5"/>
</dbReference>
<feature type="transmembrane region" description="Helical" evidence="6">
    <location>
        <begin position="213"/>
        <end position="234"/>
    </location>
</feature>
<reference evidence="8" key="1">
    <citation type="journal article" date="2011" name="Genome Biol.">
        <title>Comparative genomics of the social amoebae Dictyostelium discoideum and Dictyostelium purpureum.</title>
        <authorList>
            <consortium name="US DOE Joint Genome Institute (JGI-PGF)"/>
            <person name="Sucgang R."/>
            <person name="Kuo A."/>
            <person name="Tian X."/>
            <person name="Salerno W."/>
            <person name="Parikh A."/>
            <person name="Feasley C.L."/>
            <person name="Dalin E."/>
            <person name="Tu H."/>
            <person name="Huang E."/>
            <person name="Barry K."/>
            <person name="Lindquist E."/>
            <person name="Shapiro H."/>
            <person name="Bruce D."/>
            <person name="Schmutz J."/>
            <person name="Salamov A."/>
            <person name="Fey P."/>
            <person name="Gaudet P."/>
            <person name="Anjard C."/>
            <person name="Babu M.M."/>
            <person name="Basu S."/>
            <person name="Bushmanova Y."/>
            <person name="van der Wel H."/>
            <person name="Katoh-Kurasawa M."/>
            <person name="Dinh C."/>
            <person name="Coutinho P.M."/>
            <person name="Saito T."/>
            <person name="Elias M."/>
            <person name="Schaap P."/>
            <person name="Kay R.R."/>
            <person name="Henrissat B."/>
            <person name="Eichinger L."/>
            <person name="Rivero F."/>
            <person name="Putnam N.H."/>
            <person name="West C.M."/>
            <person name="Loomis W.F."/>
            <person name="Chisholm R.L."/>
            <person name="Shaulsky G."/>
            <person name="Strassmann J.E."/>
            <person name="Queller D.C."/>
            <person name="Kuspa A."/>
            <person name="Grigoriev I.V."/>
        </authorList>
    </citation>
    <scope>NUCLEOTIDE SEQUENCE [LARGE SCALE GENOMIC DNA]</scope>
    <source>
        <strain evidence="8">QSDP1</strain>
    </source>
</reference>
<feature type="transmembrane region" description="Helical" evidence="6">
    <location>
        <begin position="136"/>
        <end position="158"/>
    </location>
</feature>
<keyword evidence="6" id="KW-1133">Transmembrane helix</keyword>
<dbReference type="FunFam" id="1.20.120.1760:FF:000015">
    <property type="entry name" value="CDP-alcohol phosphatidyltransferase family protein"/>
    <property type="match status" value="1"/>
</dbReference>
<dbReference type="InParanoid" id="F1A0H1"/>
<evidence type="ECO:0000313" key="8">
    <source>
        <dbReference type="Proteomes" id="UP000001064"/>
    </source>
</evidence>
<dbReference type="GeneID" id="10510782"/>
<feature type="transmembrane region" description="Helical" evidence="6">
    <location>
        <begin position="274"/>
        <end position="294"/>
    </location>
</feature>
<evidence type="ECO:0000256" key="1">
    <source>
        <dbReference type="ARBA" id="ARBA00004370"/>
    </source>
</evidence>
<dbReference type="InterPro" id="IPR048254">
    <property type="entry name" value="CDP_ALCOHOL_P_TRANSF_CS"/>
</dbReference>
<dbReference type="eggNOG" id="KOG2877">
    <property type="taxonomic scope" value="Eukaryota"/>
</dbReference>
<dbReference type="EMBL" id="GL871339">
    <property type="protein sequence ID" value="EGC30308.1"/>
    <property type="molecule type" value="Genomic_DNA"/>
</dbReference>
<accession>F1A0H1</accession>
<name>F1A0H1_DICPU</name>
<dbReference type="Gene3D" id="1.20.120.1760">
    <property type="match status" value="1"/>
</dbReference>
<dbReference type="PROSITE" id="PS00379">
    <property type="entry name" value="CDP_ALCOHOL_P_TRANSF"/>
    <property type="match status" value="1"/>
</dbReference>
<dbReference type="Proteomes" id="UP000001064">
    <property type="component" value="Unassembled WGS sequence"/>
</dbReference>
<sequence length="384" mass="43900">MGVYVSQRARDNIKKYKYSGCDSSFISIYIMTPFWNWFVNLLPKSFAPNLVTLFGFISIIVSYLVTLYYMPQMSGEAPKWLYLFNAFCIFIYQTMDAVDGKQARRVNASSGLGELFDHGCDAMITFLVMQTFQSSIQVGCNQISFFTTLFIMLVFFTAQWEQYHTGIMNLGYFGPTESQFGMMTGHILTYFFGPEFWSRTINILNFNIQINHFVLILIIAGGVGTIFLNIYAICKRGNNSVVSSFIDLLPIISLIIFSVYWGQNSTVNILETEGAHYFMASFGILAAFITGKLILARICMDKLSPIQTIMVPLIFVFLNIYKFNGTLFDEILFSKIYFYSIFVLYIHFAYDVVTSLTEVLDIYCFKLKPHTQSSNPQSSSKKTK</sequence>
<dbReference type="KEGG" id="dpp:DICPUDRAFT_83742"/>
<keyword evidence="4 6" id="KW-0472">Membrane</keyword>
<dbReference type="GO" id="GO:0016780">
    <property type="term" value="F:phosphotransferase activity, for other substituted phosphate groups"/>
    <property type="evidence" value="ECO:0007669"/>
    <property type="project" value="InterPro"/>
</dbReference>
<evidence type="ECO:0000256" key="4">
    <source>
        <dbReference type="ARBA" id="ARBA00023136"/>
    </source>
</evidence>
<keyword evidence="6" id="KW-0812">Transmembrane</keyword>
<dbReference type="InterPro" id="IPR014472">
    <property type="entry name" value="CHOPT"/>
</dbReference>
<dbReference type="GO" id="GO:0008654">
    <property type="term" value="P:phospholipid biosynthetic process"/>
    <property type="evidence" value="ECO:0007669"/>
    <property type="project" value="InterPro"/>
</dbReference>
<dbReference type="OrthoDB" id="196717at2759"/>
<evidence type="ECO:0000256" key="6">
    <source>
        <dbReference type="SAM" id="Phobius"/>
    </source>
</evidence>
<dbReference type="Pfam" id="PF01066">
    <property type="entry name" value="CDP-OH_P_transf"/>
    <property type="match status" value="1"/>
</dbReference>
<dbReference type="PANTHER" id="PTHR10414:SF30">
    <property type="entry name" value="CDP-ALCOHOL PHOSPHATIDYLTRANSFERASE"/>
    <property type="match status" value="1"/>
</dbReference>
<proteinExistence type="inferred from homology"/>
<dbReference type="RefSeq" id="XP_003293159.1">
    <property type="nucleotide sequence ID" value="XM_003293111.1"/>
</dbReference>
<evidence type="ECO:0008006" key="9">
    <source>
        <dbReference type="Google" id="ProtNLM"/>
    </source>
</evidence>
<dbReference type="InterPro" id="IPR000462">
    <property type="entry name" value="CDP-OH_P_trans"/>
</dbReference>
<evidence type="ECO:0000256" key="2">
    <source>
        <dbReference type="ARBA" id="ARBA00010441"/>
    </source>
</evidence>
<organism evidence="7 8">
    <name type="scientific">Dictyostelium purpureum</name>
    <name type="common">Slime mold</name>
    <dbReference type="NCBI Taxonomy" id="5786"/>
    <lineage>
        <taxon>Eukaryota</taxon>
        <taxon>Amoebozoa</taxon>
        <taxon>Evosea</taxon>
        <taxon>Eumycetozoa</taxon>
        <taxon>Dictyostelia</taxon>
        <taxon>Dictyosteliales</taxon>
        <taxon>Dictyosteliaceae</taxon>
        <taxon>Dictyostelium</taxon>
    </lineage>
</organism>
<protein>
    <recommendedName>
        <fullName evidence="9">CDP-alcohol phosphatidyltransferase</fullName>
    </recommendedName>
</protein>
<evidence type="ECO:0000256" key="3">
    <source>
        <dbReference type="ARBA" id="ARBA00022679"/>
    </source>
</evidence>
<dbReference type="AlphaFoldDB" id="F1A0H1"/>
<dbReference type="STRING" id="5786.F1A0H1"/>
<feature type="transmembrane region" description="Helical" evidence="6">
    <location>
        <begin position="20"/>
        <end position="38"/>
    </location>
</feature>
<dbReference type="InterPro" id="IPR043130">
    <property type="entry name" value="CDP-OH_PTrfase_TM_dom"/>
</dbReference>
<comment type="subcellular location">
    <subcellularLocation>
        <location evidence="1">Membrane</location>
    </subcellularLocation>
</comment>
<feature type="transmembrane region" description="Helical" evidence="6">
    <location>
        <begin position="241"/>
        <end position="262"/>
    </location>
</feature>
<evidence type="ECO:0000256" key="5">
    <source>
        <dbReference type="RuleBase" id="RU003750"/>
    </source>
</evidence>
<keyword evidence="8" id="KW-1185">Reference proteome</keyword>
<dbReference type="VEuPathDB" id="AmoebaDB:DICPUDRAFT_83742"/>
<dbReference type="OMA" id="VWQKPFL"/>
<feature type="transmembrane region" description="Helical" evidence="6">
    <location>
        <begin position="306"/>
        <end position="324"/>
    </location>
</feature>
<feature type="transmembrane region" description="Helical" evidence="6">
    <location>
        <begin position="336"/>
        <end position="360"/>
    </location>
</feature>
<gene>
    <name evidence="7" type="ORF">DICPUDRAFT_83742</name>
</gene>
<keyword evidence="3 5" id="KW-0808">Transferase</keyword>
<feature type="transmembrane region" description="Helical" evidence="6">
    <location>
        <begin position="50"/>
        <end position="70"/>
    </location>
</feature>
<dbReference type="GO" id="GO:0016020">
    <property type="term" value="C:membrane"/>
    <property type="evidence" value="ECO:0007669"/>
    <property type="project" value="UniProtKB-SubCell"/>
</dbReference>
<evidence type="ECO:0000313" key="7">
    <source>
        <dbReference type="EMBL" id="EGC30308.1"/>
    </source>
</evidence>
<dbReference type="PIRSF" id="PIRSF015665">
    <property type="entry name" value="CHOPT"/>
    <property type="match status" value="1"/>
</dbReference>